<gene>
    <name evidence="2" type="ORF">DQQ10_06770</name>
</gene>
<dbReference type="AlphaFoldDB" id="A0A364Y5T9"/>
<dbReference type="EMBL" id="QMFY01000002">
    <property type="protein sequence ID" value="RAW02239.1"/>
    <property type="molecule type" value="Genomic_DNA"/>
</dbReference>
<keyword evidence="1" id="KW-1133">Transmembrane helix</keyword>
<keyword evidence="3" id="KW-1185">Reference proteome</keyword>
<dbReference type="RefSeq" id="WP_112746062.1">
    <property type="nucleotide sequence ID" value="NZ_QMFY01000002.1"/>
</dbReference>
<reference evidence="2 3" key="1">
    <citation type="submission" date="2018-06" db="EMBL/GenBank/DDBJ databases">
        <title>Chryseolinea flavus sp. nov., a member of the phylum Bacteroidetes isolated from soil.</title>
        <authorList>
            <person name="Li Y."/>
            <person name="Wang J."/>
        </authorList>
    </citation>
    <scope>NUCLEOTIDE SEQUENCE [LARGE SCALE GENOMIC DNA]</scope>
    <source>
        <strain evidence="2 3">SDU1-6</strain>
    </source>
</reference>
<dbReference type="Proteomes" id="UP000251889">
    <property type="component" value="Unassembled WGS sequence"/>
</dbReference>
<comment type="caution">
    <text evidence="2">The sequence shown here is derived from an EMBL/GenBank/DDBJ whole genome shotgun (WGS) entry which is preliminary data.</text>
</comment>
<evidence type="ECO:0000256" key="1">
    <source>
        <dbReference type="SAM" id="Phobius"/>
    </source>
</evidence>
<dbReference type="OrthoDB" id="5360192at2"/>
<keyword evidence="1" id="KW-0472">Membrane</keyword>
<dbReference type="Pfam" id="PF10990">
    <property type="entry name" value="DUF2809"/>
    <property type="match status" value="1"/>
</dbReference>
<proteinExistence type="predicted"/>
<name>A0A364Y5T9_9BACT</name>
<sequence length="132" mass="15112">MTIKAAAARITFNRNYFYIAALIFVVELLIACFVRDRIIRPYVGDVLVVILVYCFVKSLFNLPVVPVAIGVCIFAFTVEYLQYINIVEKLGLQKNELARIAIGTLFEWIDLLAYTFGTLIILIVETWNKKNK</sequence>
<evidence type="ECO:0000313" key="2">
    <source>
        <dbReference type="EMBL" id="RAW02239.1"/>
    </source>
</evidence>
<keyword evidence="1" id="KW-0812">Transmembrane</keyword>
<feature type="transmembrane region" description="Helical" evidence="1">
    <location>
        <begin position="97"/>
        <end position="124"/>
    </location>
</feature>
<feature type="transmembrane region" description="Helical" evidence="1">
    <location>
        <begin position="46"/>
        <end position="77"/>
    </location>
</feature>
<dbReference type="InterPro" id="IPR021257">
    <property type="entry name" value="DUF2809"/>
</dbReference>
<feature type="transmembrane region" description="Helical" evidence="1">
    <location>
        <begin position="16"/>
        <end position="34"/>
    </location>
</feature>
<accession>A0A364Y5T9</accession>
<organism evidence="2 3">
    <name type="scientific">Pseudochryseolinea flava</name>
    <dbReference type="NCBI Taxonomy" id="2059302"/>
    <lineage>
        <taxon>Bacteria</taxon>
        <taxon>Pseudomonadati</taxon>
        <taxon>Bacteroidota</taxon>
        <taxon>Cytophagia</taxon>
        <taxon>Cytophagales</taxon>
        <taxon>Fulvivirgaceae</taxon>
        <taxon>Pseudochryseolinea</taxon>
    </lineage>
</organism>
<evidence type="ECO:0000313" key="3">
    <source>
        <dbReference type="Proteomes" id="UP000251889"/>
    </source>
</evidence>
<protein>
    <submittedName>
        <fullName evidence="2">DUF2809 domain-containing protein</fullName>
    </submittedName>
</protein>